<dbReference type="PANTHER" id="PTHR38433:SF1">
    <property type="entry name" value="DUF1641 DOMAIN-CONTAINING PROTEIN"/>
    <property type="match status" value="1"/>
</dbReference>
<keyword evidence="2" id="KW-1185">Reference proteome</keyword>
<dbReference type="Pfam" id="PF07849">
    <property type="entry name" value="DUF1641"/>
    <property type="match status" value="1"/>
</dbReference>
<comment type="caution">
    <text evidence="1">The sequence shown here is derived from an EMBL/GenBank/DDBJ whole genome shotgun (WGS) entry which is preliminary data.</text>
</comment>
<protein>
    <recommendedName>
        <fullName evidence="3">DUF1641 domain-containing protein</fullName>
    </recommendedName>
</protein>
<dbReference type="AlphaFoldDB" id="A0A150F3Z4"/>
<gene>
    <name evidence="1" type="ORF">AXI58_02830</name>
</gene>
<name>A0A150F3Z4_9BACI</name>
<dbReference type="InterPro" id="IPR012440">
    <property type="entry name" value="DUF1641"/>
</dbReference>
<evidence type="ECO:0008006" key="3">
    <source>
        <dbReference type="Google" id="ProtNLM"/>
    </source>
</evidence>
<evidence type="ECO:0000313" key="2">
    <source>
        <dbReference type="Proteomes" id="UP000075430"/>
    </source>
</evidence>
<dbReference type="Proteomes" id="UP000075430">
    <property type="component" value="Unassembled WGS sequence"/>
</dbReference>
<dbReference type="PANTHER" id="PTHR38433">
    <property type="match status" value="1"/>
</dbReference>
<organism evidence="1 2">
    <name type="scientific">Bacillus nakamurai</name>
    <dbReference type="NCBI Taxonomy" id="1793963"/>
    <lineage>
        <taxon>Bacteria</taxon>
        <taxon>Bacillati</taxon>
        <taxon>Bacillota</taxon>
        <taxon>Bacilli</taxon>
        <taxon>Bacillales</taxon>
        <taxon>Bacillaceae</taxon>
        <taxon>Bacillus</taxon>
    </lineage>
</organism>
<reference evidence="2" key="1">
    <citation type="submission" date="2016-02" db="EMBL/GenBank/DDBJ databases">
        <authorList>
            <person name="Dunlap C."/>
        </authorList>
    </citation>
    <scope>NUCLEOTIDE SEQUENCE [LARGE SCALE GENOMIC DNA]</scope>
    <source>
        <strain evidence="2">NRRL B-41092</strain>
    </source>
</reference>
<dbReference type="RefSeq" id="WP_061522873.1">
    <property type="nucleotide sequence ID" value="NZ_JANBMN010000007.1"/>
</dbReference>
<dbReference type="OrthoDB" id="147801at2"/>
<proteinExistence type="predicted"/>
<accession>A0A150F3Z4</accession>
<dbReference type="STRING" id="1793963.AXI58_02830"/>
<sequence>MASPITTIQKETKTEEQLKAEKLEELKALLAENEEAVTKTMAIMGELNGLGIFDAANHMLQAKEEIAKIALGQISREPVTNLLNTMMAAGGALSKADPEFMGRLLESVMAGTDQAQSFLKEDRKVSMFELMKAIGDPDINRALGFGLQFLKGMGKELREKSSE</sequence>
<dbReference type="EMBL" id="LSBA01000036">
    <property type="protein sequence ID" value="KXZ15211.1"/>
    <property type="molecule type" value="Genomic_DNA"/>
</dbReference>
<evidence type="ECO:0000313" key="1">
    <source>
        <dbReference type="EMBL" id="KXZ15211.1"/>
    </source>
</evidence>